<keyword evidence="5" id="KW-0812">Transmembrane</keyword>
<dbReference type="PANTHER" id="PTHR24322">
    <property type="entry name" value="PKSB"/>
    <property type="match status" value="1"/>
</dbReference>
<dbReference type="EMBL" id="CP017626">
    <property type="protein sequence ID" value="AOW28853.1"/>
    <property type="molecule type" value="Genomic_DNA"/>
</dbReference>
<dbReference type="InterPro" id="IPR020904">
    <property type="entry name" value="Sc_DH/Rdtase_CS"/>
</dbReference>
<name>A0A1D8PL48_CANAL</name>
<dbReference type="PRINTS" id="PR00081">
    <property type="entry name" value="GDHRDH"/>
</dbReference>
<dbReference type="STRING" id="237561.A0A1D8PL48"/>
<dbReference type="SUPFAM" id="SSF51735">
    <property type="entry name" value="NAD(P)-binding Rossmann-fold domains"/>
    <property type="match status" value="1"/>
</dbReference>
<evidence type="ECO:0000256" key="3">
    <source>
        <dbReference type="ARBA" id="ARBA00023002"/>
    </source>
</evidence>
<dbReference type="KEGG" id="cal:CAALFM_C400610WA"/>
<evidence type="ECO:0000256" key="1">
    <source>
        <dbReference type="ARBA" id="ARBA00006484"/>
    </source>
</evidence>
<evidence type="ECO:0000313" key="7">
    <source>
        <dbReference type="EMBL" id="AOW28853.1"/>
    </source>
</evidence>
<comment type="similarity">
    <text evidence="1 4">Belongs to the short-chain dehydrogenases/reductases (SDR) family.</text>
</comment>
<dbReference type="PRINTS" id="PR00080">
    <property type="entry name" value="SDRFAMILY"/>
</dbReference>
<dbReference type="VEuPathDB" id="FungiDB:C4_00610W_A"/>
<reference evidence="7 8" key="2">
    <citation type="journal article" date="2007" name="Genome Biol.">
        <title>Assembly of the Candida albicans genome into sixteen supercontigs aligned on the eight chromosomes.</title>
        <authorList>
            <person name="van het Hoog M."/>
            <person name="Rast T.J."/>
            <person name="Martchenko M."/>
            <person name="Grindle S."/>
            <person name="Dignard D."/>
            <person name="Hogues H."/>
            <person name="Cuomo C."/>
            <person name="Berriman M."/>
            <person name="Scherer S."/>
            <person name="Magee B.B."/>
            <person name="Whiteway M."/>
            <person name="Chibana H."/>
            <person name="Nantel A."/>
            <person name="Magee P.T."/>
        </authorList>
    </citation>
    <scope>GENOME REANNOTATION</scope>
    <source>
        <strain evidence="8">SC5314 / ATCC MYA-2876</strain>
    </source>
</reference>
<keyword evidence="8" id="KW-1185">Reference proteome</keyword>
<evidence type="ECO:0000256" key="5">
    <source>
        <dbReference type="SAM" id="Phobius"/>
    </source>
</evidence>
<dbReference type="InterPro" id="IPR036291">
    <property type="entry name" value="NAD(P)-bd_dom_sf"/>
</dbReference>
<sequence>MSSIDEYVDFALNNGRSILLLKLLLVIFTRKYSSVPYYMFLTSLVFAFVYKFSVYYNLPKSWKKISSSDIALVTGGSNGLGLGLVKELLRRGASVYIFDVSKPKFQHDNLVYVYCDLDDEQSVNTELEKLIDELNSKNTWINILINNAGIRDNKPLIKLSGDRVKTMFNINTMSPIWILQKVISNHIDKVLSVQPDGQLFVVTVSSILGTLAPKNLSVYSATKAATISIHEALHQELKEYSNNIRLLLVTTGQMSTAMFKDVEPSKLFFAPIVNHIELAKLVVDKINVGYVGCISKPFYANFLPGVRTVPQCIQDFCRYISEMDNKIKE</sequence>
<evidence type="ECO:0000256" key="2">
    <source>
        <dbReference type="ARBA" id="ARBA00022857"/>
    </source>
</evidence>
<dbReference type="PROSITE" id="PS00061">
    <property type="entry name" value="ADH_SHORT"/>
    <property type="match status" value="1"/>
</dbReference>
<feature type="transmembrane region" description="Helical" evidence="5">
    <location>
        <begin position="37"/>
        <end position="58"/>
    </location>
</feature>
<dbReference type="InParanoid" id="A0A1D8PL48"/>
<organism evidence="7 8">
    <name type="scientific">Candida albicans (strain SC5314 / ATCC MYA-2876)</name>
    <name type="common">Yeast</name>
    <dbReference type="NCBI Taxonomy" id="237561"/>
    <lineage>
        <taxon>Eukaryota</taxon>
        <taxon>Fungi</taxon>
        <taxon>Dikarya</taxon>
        <taxon>Ascomycota</taxon>
        <taxon>Saccharomycotina</taxon>
        <taxon>Pichiomycetes</taxon>
        <taxon>Debaryomycetaceae</taxon>
        <taxon>Candida/Lodderomyces clade</taxon>
        <taxon>Candida</taxon>
    </lineage>
</organism>
<dbReference type="GeneID" id="3645770"/>
<dbReference type="GO" id="GO:0016616">
    <property type="term" value="F:oxidoreductase activity, acting on the CH-OH group of donors, NAD or NADP as acceptor"/>
    <property type="evidence" value="ECO:0000318"/>
    <property type="project" value="GO_Central"/>
</dbReference>
<keyword evidence="3" id="KW-0560">Oxidoreductase</keyword>
<dbReference type="RefSeq" id="XP_019330902.1">
    <property type="nucleotide sequence ID" value="XM_019475357.1"/>
</dbReference>
<keyword evidence="5" id="KW-0472">Membrane</keyword>
<dbReference type="AlphaFoldDB" id="A0A1D8PL48"/>
<dbReference type="CGD" id="CAL0000189688">
    <property type="gene designation" value="orf19.11658"/>
</dbReference>
<keyword evidence="5" id="KW-1133">Transmembrane helix</keyword>
<dbReference type="eggNOG" id="KOG1201">
    <property type="taxonomic scope" value="Eukaryota"/>
</dbReference>
<accession>A0A1D8PL48</accession>
<proteinExistence type="inferred from homology"/>
<dbReference type="PANTHER" id="PTHR24322:SF736">
    <property type="entry name" value="RETINOL DEHYDROGENASE 10"/>
    <property type="match status" value="1"/>
</dbReference>
<dbReference type="OrthoDB" id="5840532at2759"/>
<evidence type="ECO:0000313" key="6">
    <source>
        <dbReference type="CGD" id="CAL0000189688"/>
    </source>
</evidence>
<evidence type="ECO:0000313" key="8">
    <source>
        <dbReference type="Proteomes" id="UP000000559"/>
    </source>
</evidence>
<keyword evidence="2" id="KW-0521">NADP</keyword>
<dbReference type="Gene3D" id="3.40.50.720">
    <property type="entry name" value="NAD(P)-binding Rossmann-like Domain"/>
    <property type="match status" value="1"/>
</dbReference>
<dbReference type="Pfam" id="PF00106">
    <property type="entry name" value="adh_short"/>
    <property type="match status" value="1"/>
</dbReference>
<dbReference type="SMR" id="A0A1D8PL48"/>
<dbReference type="Proteomes" id="UP000000559">
    <property type="component" value="Chromosome 4"/>
</dbReference>
<gene>
    <name evidence="7" type="ordered locus">CAALFM_C400610WA</name>
    <name evidence="6" type="ordered locus">orf19.11658</name>
</gene>
<evidence type="ECO:0000256" key="4">
    <source>
        <dbReference type="RuleBase" id="RU000363"/>
    </source>
</evidence>
<dbReference type="InterPro" id="IPR002347">
    <property type="entry name" value="SDR_fam"/>
</dbReference>
<protein>
    <submittedName>
        <fullName evidence="7">Uncharacterized protein</fullName>
    </submittedName>
</protein>
<reference evidence="7 8" key="1">
    <citation type="journal article" date="2004" name="Proc. Natl. Acad. Sci. U.S.A.">
        <title>The diploid genome sequence of Candida albicans.</title>
        <authorList>
            <person name="Jones T."/>
            <person name="Federspiel N.A."/>
            <person name="Chibana H."/>
            <person name="Dungan J."/>
            <person name="Kalman S."/>
            <person name="Magee B.B."/>
            <person name="Newport G."/>
            <person name="Thorstenson Y.R."/>
            <person name="Agabian N."/>
            <person name="Magee P.T."/>
            <person name="Davis R.W."/>
            <person name="Scherer S."/>
        </authorList>
    </citation>
    <scope>NUCLEOTIDE SEQUENCE [LARGE SCALE GENOMIC DNA]</scope>
    <source>
        <strain evidence="8">SC5314 / ATCC MYA-2876</strain>
    </source>
</reference>
<reference evidence="7 8" key="3">
    <citation type="journal article" date="2013" name="Genome Biol.">
        <title>Assembly of a phased diploid Candida albicans genome facilitates allele-specific measurements and provides a simple model for repeat and indel structure.</title>
        <authorList>
            <person name="Muzzey D."/>
            <person name="Schwartz K."/>
            <person name="Weissman J.S."/>
            <person name="Sherlock G."/>
        </authorList>
    </citation>
    <scope>NUCLEOTIDE SEQUENCE [LARGE SCALE GENOMIC DNA]</scope>
    <source>
        <strain evidence="8">SC5314 / ATCC MYA-2876</strain>
    </source>
</reference>